<evidence type="ECO:0000256" key="2">
    <source>
        <dbReference type="ARBA" id="ARBA00022617"/>
    </source>
</evidence>
<evidence type="ECO:0000256" key="6">
    <source>
        <dbReference type="ARBA" id="ARBA00023014"/>
    </source>
</evidence>
<reference evidence="9 10" key="1">
    <citation type="submission" date="2017-02" db="EMBL/GenBank/DDBJ databases">
        <authorList>
            <person name="Peterson S.W."/>
        </authorList>
    </citation>
    <scope>NUCLEOTIDE SEQUENCE [LARGE SCALE GENOMIC DNA]</scope>
    <source>
        <strain evidence="9 10">S285</strain>
    </source>
</reference>
<dbReference type="SUPFAM" id="SSF55124">
    <property type="entry name" value="Nitrite/Sulfite reductase N-terminal domain-like"/>
    <property type="match status" value="2"/>
</dbReference>
<feature type="domain" description="Nitrite/sulphite reductase 4Fe-4S" evidence="7">
    <location>
        <begin position="136"/>
        <end position="288"/>
    </location>
</feature>
<dbReference type="AlphaFoldDB" id="A0A1W6MZ72"/>
<evidence type="ECO:0000313" key="10">
    <source>
        <dbReference type="Proteomes" id="UP000193978"/>
    </source>
</evidence>
<dbReference type="GO" id="GO:0046872">
    <property type="term" value="F:metal ion binding"/>
    <property type="evidence" value="ECO:0007669"/>
    <property type="project" value="UniProtKB-KW"/>
</dbReference>
<dbReference type="Gene3D" id="3.30.413.10">
    <property type="entry name" value="Sulfite Reductase Hemoprotein, domain 1"/>
    <property type="match status" value="2"/>
</dbReference>
<evidence type="ECO:0000256" key="5">
    <source>
        <dbReference type="ARBA" id="ARBA00023004"/>
    </source>
</evidence>
<feature type="domain" description="Nitrite/Sulfite reductase ferredoxin-like" evidence="8">
    <location>
        <begin position="69"/>
        <end position="127"/>
    </location>
</feature>
<dbReference type="InterPro" id="IPR045854">
    <property type="entry name" value="NO2/SO3_Rdtase_4Fe4S_sf"/>
</dbReference>
<feature type="domain" description="Nitrite/sulphite reductase 4Fe-4S" evidence="7">
    <location>
        <begin position="428"/>
        <end position="566"/>
    </location>
</feature>
<dbReference type="GO" id="GO:0051539">
    <property type="term" value="F:4 iron, 4 sulfur cluster binding"/>
    <property type="evidence" value="ECO:0007669"/>
    <property type="project" value="UniProtKB-KW"/>
</dbReference>
<evidence type="ECO:0000313" key="9">
    <source>
        <dbReference type="EMBL" id="ARN82839.1"/>
    </source>
</evidence>
<feature type="domain" description="Nitrite/Sulfite reductase ferredoxin-like" evidence="8">
    <location>
        <begin position="364"/>
        <end position="415"/>
    </location>
</feature>
<dbReference type="SUPFAM" id="SSF56014">
    <property type="entry name" value="Nitrite and sulphite reductase 4Fe-4S domain-like"/>
    <property type="match status" value="2"/>
</dbReference>
<proteinExistence type="predicted"/>
<keyword evidence="1" id="KW-0004">4Fe-4S</keyword>
<dbReference type="GO" id="GO:0020037">
    <property type="term" value="F:heme binding"/>
    <property type="evidence" value="ECO:0007669"/>
    <property type="project" value="InterPro"/>
</dbReference>
<organism evidence="9 10">
    <name type="scientific">Methylocystis bryophila</name>
    <dbReference type="NCBI Taxonomy" id="655015"/>
    <lineage>
        <taxon>Bacteria</taxon>
        <taxon>Pseudomonadati</taxon>
        <taxon>Pseudomonadota</taxon>
        <taxon>Alphaproteobacteria</taxon>
        <taxon>Hyphomicrobiales</taxon>
        <taxon>Methylocystaceae</taxon>
        <taxon>Methylocystis</taxon>
    </lineage>
</organism>
<dbReference type="InterPro" id="IPR051329">
    <property type="entry name" value="NIR_SIR_4Fe-4S"/>
</dbReference>
<dbReference type="OrthoDB" id="9803707at2"/>
<dbReference type="InterPro" id="IPR005117">
    <property type="entry name" value="NiRdtase/SiRdtase_haem-b_fer"/>
</dbReference>
<evidence type="ECO:0000259" key="7">
    <source>
        <dbReference type="Pfam" id="PF01077"/>
    </source>
</evidence>
<keyword evidence="6" id="KW-0411">Iron-sulfur</keyword>
<dbReference type="Pfam" id="PF03460">
    <property type="entry name" value="NIR_SIR_ferr"/>
    <property type="match status" value="2"/>
</dbReference>
<evidence type="ECO:0000259" key="8">
    <source>
        <dbReference type="Pfam" id="PF03460"/>
    </source>
</evidence>
<dbReference type="EMBL" id="CP019948">
    <property type="protein sequence ID" value="ARN82839.1"/>
    <property type="molecule type" value="Genomic_DNA"/>
</dbReference>
<name>A0A1W6MZ72_9HYPH</name>
<keyword evidence="5" id="KW-0408">Iron</keyword>
<gene>
    <name evidence="9" type="ORF">B1812_19085</name>
</gene>
<dbReference type="Pfam" id="PF01077">
    <property type="entry name" value="NIR_SIR"/>
    <property type="match status" value="2"/>
</dbReference>
<evidence type="ECO:0000256" key="4">
    <source>
        <dbReference type="ARBA" id="ARBA00023002"/>
    </source>
</evidence>
<dbReference type="Gene3D" id="3.90.480.20">
    <property type="match status" value="2"/>
</dbReference>
<keyword evidence="4" id="KW-0560">Oxidoreductase</keyword>
<dbReference type="PANTHER" id="PTHR32439:SF9">
    <property type="entry name" value="BLR3264 PROTEIN"/>
    <property type="match status" value="1"/>
</dbReference>
<protein>
    <submittedName>
        <fullName evidence="9">Sulfite reductase</fullName>
    </submittedName>
</protein>
<evidence type="ECO:0000256" key="3">
    <source>
        <dbReference type="ARBA" id="ARBA00022723"/>
    </source>
</evidence>
<keyword evidence="2" id="KW-0349">Heme</keyword>
<dbReference type="InterPro" id="IPR036136">
    <property type="entry name" value="Nit/Sulf_reduc_fer-like_dom_sf"/>
</dbReference>
<dbReference type="KEGG" id="mbry:B1812_19085"/>
<dbReference type="RefSeq" id="WP_085772976.1">
    <property type="nucleotide sequence ID" value="NZ_AP027149.1"/>
</dbReference>
<keyword evidence="10" id="KW-1185">Reference proteome</keyword>
<accession>A0A1W6MZ72</accession>
<keyword evidence="3" id="KW-0479">Metal-binding</keyword>
<dbReference type="Proteomes" id="UP000193978">
    <property type="component" value="Chromosome"/>
</dbReference>
<sequence length="574" mass="64339">MNAHDQRHAARANAPTTSYLYDAYDKAFVQARVAEFREQVRRRLSGALTEDEFRPLRLMNGLYLQLHAYMLRVAIPYGTLTSRQMRRLADIADKWDKGYGHFTTRQNLQYNWPRLVDVPDILEALADVEMHAIQTSGNCIRNVTADQFAGVATDEFEDPRPTAEFLRQWSSLHPEFSFLPRKFKIAVSGAEADRAAIKFHDIGLRLHANEQGEAGYEVIVGGGLGRSPFIGKTVRAWLPRADLLAYLEAILRVYNRFGRRDNKYKARIKILVHETGLEQLTREIEAEFAAMDRAPFAFDMEEFERIRGFFSTPPYETLPEQSKDYEEARRKDAAFDAFAKTNVSAHKSPGYAIVTISLKPIGGIPGDATSEQMRVLAEAAERFGFGELRVTHAQNIVLPHVKQEELHALWRLLDDAELATPNAGLISDIICCPGLDYCALATARSIPIAQAISSRFKDLERQRLIGELGIKISGCINACGHHHIGAIGVLGLEKRGQESYQITLGGDPTLTAAIGELLGPGVAAENVPTVIESLIEIYLHERHDGEQFLDAWRRLGRERFKEALTREGEDGADI</sequence>
<dbReference type="GO" id="GO:0016491">
    <property type="term" value="F:oxidoreductase activity"/>
    <property type="evidence" value="ECO:0007669"/>
    <property type="project" value="UniProtKB-KW"/>
</dbReference>
<dbReference type="PANTHER" id="PTHR32439">
    <property type="entry name" value="FERREDOXIN--NITRITE REDUCTASE, CHLOROPLASTIC"/>
    <property type="match status" value="1"/>
</dbReference>
<dbReference type="STRING" id="655015.B1812_19085"/>
<dbReference type="InterPro" id="IPR006067">
    <property type="entry name" value="NO2/SO3_Rdtase_4Fe4S_dom"/>
</dbReference>
<evidence type="ECO:0000256" key="1">
    <source>
        <dbReference type="ARBA" id="ARBA00022485"/>
    </source>
</evidence>